<evidence type="ECO:0000259" key="14">
    <source>
        <dbReference type="Pfam" id="PF01292"/>
    </source>
</evidence>
<feature type="domain" description="Cytochrome b561 bacterial/Ni-hydrogenase" evidence="14">
    <location>
        <begin position="4"/>
        <end position="160"/>
    </location>
</feature>
<evidence type="ECO:0000256" key="11">
    <source>
        <dbReference type="ARBA" id="ARBA00023136"/>
    </source>
</evidence>
<evidence type="ECO:0000256" key="12">
    <source>
        <dbReference type="ARBA" id="ARBA00037975"/>
    </source>
</evidence>
<comment type="cofactor">
    <cofactor evidence="1">
        <name>heme b</name>
        <dbReference type="ChEBI" id="CHEBI:60344"/>
    </cofactor>
</comment>
<keyword evidence="7" id="KW-0479">Metal-binding</keyword>
<dbReference type="Proteomes" id="UP000286680">
    <property type="component" value="Unassembled WGS sequence"/>
</dbReference>
<evidence type="ECO:0000256" key="8">
    <source>
        <dbReference type="ARBA" id="ARBA00022982"/>
    </source>
</evidence>
<dbReference type="GO" id="GO:0022904">
    <property type="term" value="P:respiratory electron transport chain"/>
    <property type="evidence" value="ECO:0007669"/>
    <property type="project" value="InterPro"/>
</dbReference>
<evidence type="ECO:0000256" key="10">
    <source>
        <dbReference type="ARBA" id="ARBA00023004"/>
    </source>
</evidence>
<dbReference type="PANTHER" id="PTHR30529:SF1">
    <property type="entry name" value="CYTOCHROME B561 HOMOLOG 2"/>
    <property type="match status" value="1"/>
</dbReference>
<keyword evidence="16" id="KW-1185">Reference proteome</keyword>
<feature type="transmembrane region" description="Helical" evidence="13">
    <location>
        <begin position="37"/>
        <end position="58"/>
    </location>
</feature>
<evidence type="ECO:0000256" key="2">
    <source>
        <dbReference type="ARBA" id="ARBA00004651"/>
    </source>
</evidence>
<evidence type="ECO:0000256" key="3">
    <source>
        <dbReference type="ARBA" id="ARBA00022448"/>
    </source>
</evidence>
<keyword evidence="9 13" id="KW-1133">Transmembrane helix</keyword>
<keyword evidence="10" id="KW-0408">Iron</keyword>
<dbReference type="SUPFAM" id="SSF81342">
    <property type="entry name" value="Transmembrane di-heme cytochromes"/>
    <property type="match status" value="1"/>
</dbReference>
<dbReference type="Gene3D" id="1.20.950.20">
    <property type="entry name" value="Transmembrane di-heme cytochromes, Chain C"/>
    <property type="match status" value="2"/>
</dbReference>
<gene>
    <name evidence="15" type="ORF">CWE23_01365</name>
</gene>
<sequence length="166" mass="18775">MISRYPYSMRLLHWSMAALMVSMLCAGLLMVRSLEPWQLTLLNMHKSFGLVAALLIVVRTVNRLRLKLPTPSEPQNRYQSAVANTVHRLLYALMFLMPLTGLLMQYAAARPVDVFGAFRLPAAELTDIQQFAVFRELHGLLAVVFMGIIALHIAGACHHYLSARRR</sequence>
<keyword evidence="5" id="KW-0349">Heme</keyword>
<protein>
    <submittedName>
        <fullName evidence="15">Cytochrome B</fullName>
    </submittedName>
</protein>
<dbReference type="AlphaFoldDB" id="A0AA94EGA3"/>
<evidence type="ECO:0000256" key="6">
    <source>
        <dbReference type="ARBA" id="ARBA00022692"/>
    </source>
</evidence>
<dbReference type="GO" id="GO:0005886">
    <property type="term" value="C:plasma membrane"/>
    <property type="evidence" value="ECO:0007669"/>
    <property type="project" value="UniProtKB-SubCell"/>
</dbReference>
<evidence type="ECO:0000313" key="16">
    <source>
        <dbReference type="Proteomes" id="UP000286680"/>
    </source>
</evidence>
<dbReference type="GO" id="GO:0020037">
    <property type="term" value="F:heme binding"/>
    <property type="evidence" value="ECO:0007669"/>
    <property type="project" value="TreeGrafter"/>
</dbReference>
<evidence type="ECO:0000256" key="7">
    <source>
        <dbReference type="ARBA" id="ARBA00022723"/>
    </source>
</evidence>
<accession>A0AA94EGA3</accession>
<evidence type="ECO:0000313" key="15">
    <source>
        <dbReference type="EMBL" id="RUO44712.1"/>
    </source>
</evidence>
<dbReference type="InterPro" id="IPR016174">
    <property type="entry name" value="Di-haem_cyt_TM"/>
</dbReference>
<dbReference type="PANTHER" id="PTHR30529">
    <property type="entry name" value="CYTOCHROME B561"/>
    <property type="match status" value="1"/>
</dbReference>
<keyword evidence="3" id="KW-0813">Transport</keyword>
<dbReference type="Pfam" id="PF01292">
    <property type="entry name" value="Ni_hydr_CYTB"/>
    <property type="match status" value="1"/>
</dbReference>
<keyword evidence="8" id="KW-0249">Electron transport</keyword>
<dbReference type="EMBL" id="PIPS01000001">
    <property type="protein sequence ID" value="RUO44712.1"/>
    <property type="molecule type" value="Genomic_DNA"/>
</dbReference>
<keyword evidence="4" id="KW-1003">Cell membrane</keyword>
<comment type="caution">
    <text evidence="15">The sequence shown here is derived from an EMBL/GenBank/DDBJ whole genome shotgun (WGS) entry which is preliminary data.</text>
</comment>
<evidence type="ECO:0000256" key="13">
    <source>
        <dbReference type="SAM" id="Phobius"/>
    </source>
</evidence>
<keyword evidence="11 13" id="KW-0472">Membrane</keyword>
<evidence type="ECO:0000256" key="4">
    <source>
        <dbReference type="ARBA" id="ARBA00022475"/>
    </source>
</evidence>
<dbReference type="GO" id="GO:0046872">
    <property type="term" value="F:metal ion binding"/>
    <property type="evidence" value="ECO:0007669"/>
    <property type="project" value="UniProtKB-KW"/>
</dbReference>
<dbReference type="GO" id="GO:0009055">
    <property type="term" value="F:electron transfer activity"/>
    <property type="evidence" value="ECO:0007669"/>
    <property type="project" value="InterPro"/>
</dbReference>
<evidence type="ECO:0000256" key="1">
    <source>
        <dbReference type="ARBA" id="ARBA00001970"/>
    </source>
</evidence>
<feature type="transmembrane region" description="Helical" evidence="13">
    <location>
        <begin position="12"/>
        <end position="31"/>
    </location>
</feature>
<feature type="transmembrane region" description="Helical" evidence="13">
    <location>
        <begin position="89"/>
        <end position="108"/>
    </location>
</feature>
<comment type="subcellular location">
    <subcellularLocation>
        <location evidence="2">Cell membrane</location>
        <topology evidence="2">Multi-pass membrane protein</topology>
    </subcellularLocation>
</comment>
<comment type="similarity">
    <text evidence="12">Belongs to the cytochrome b561 family.</text>
</comment>
<evidence type="ECO:0000256" key="9">
    <source>
        <dbReference type="ARBA" id="ARBA00022989"/>
    </source>
</evidence>
<dbReference type="RefSeq" id="WP_126819185.1">
    <property type="nucleotide sequence ID" value="NZ_PIPS01000001.1"/>
</dbReference>
<reference evidence="16" key="1">
    <citation type="journal article" date="2018" name="Front. Microbiol.">
        <title>Genome-Based Analysis Reveals the Taxonomy and Diversity of the Family Idiomarinaceae.</title>
        <authorList>
            <person name="Liu Y."/>
            <person name="Lai Q."/>
            <person name="Shao Z."/>
        </authorList>
    </citation>
    <scope>NUCLEOTIDE SEQUENCE [LARGE SCALE GENOMIC DNA]</scope>
    <source>
        <strain evidence="16">SN-14</strain>
    </source>
</reference>
<name>A0AA94EGA3_9GAMM</name>
<proteinExistence type="inferred from homology"/>
<dbReference type="InterPro" id="IPR052168">
    <property type="entry name" value="Cytochrome_b561_oxidase"/>
</dbReference>
<evidence type="ECO:0000256" key="5">
    <source>
        <dbReference type="ARBA" id="ARBA00022617"/>
    </source>
</evidence>
<dbReference type="InterPro" id="IPR011577">
    <property type="entry name" value="Cyt_b561_bac/Ni-Hgenase"/>
</dbReference>
<keyword evidence="6 13" id="KW-0812">Transmembrane</keyword>
<feature type="transmembrane region" description="Helical" evidence="13">
    <location>
        <begin position="140"/>
        <end position="161"/>
    </location>
</feature>
<organism evidence="15 16">
    <name type="scientific">Idiomarina aquatica</name>
    <dbReference type="NCBI Taxonomy" id="1327752"/>
    <lineage>
        <taxon>Bacteria</taxon>
        <taxon>Pseudomonadati</taxon>
        <taxon>Pseudomonadota</taxon>
        <taxon>Gammaproteobacteria</taxon>
        <taxon>Alteromonadales</taxon>
        <taxon>Idiomarinaceae</taxon>
        <taxon>Idiomarina</taxon>
    </lineage>
</organism>